<dbReference type="SUPFAM" id="SSF48295">
    <property type="entry name" value="TrpR-like"/>
    <property type="match status" value="1"/>
</dbReference>
<dbReference type="Pfam" id="PF01527">
    <property type="entry name" value="HTH_Tnp_1"/>
    <property type="match status" value="1"/>
</dbReference>
<evidence type="ECO:0000313" key="2">
    <source>
        <dbReference type="Proteomes" id="UP001169823"/>
    </source>
</evidence>
<reference evidence="1" key="1">
    <citation type="submission" date="2023-07" db="EMBL/GenBank/DDBJ databases">
        <title>Genome content predicts the carbon catabolic preferences of heterotrophic bacteria.</title>
        <authorList>
            <person name="Gralka M."/>
        </authorList>
    </citation>
    <scope>NUCLEOTIDE SEQUENCE</scope>
    <source>
        <strain evidence="1">I2M02</strain>
    </source>
</reference>
<comment type="caution">
    <text evidence="1">The sequence shown here is derived from an EMBL/GenBank/DDBJ whole genome shotgun (WGS) entry which is preliminary data.</text>
</comment>
<proteinExistence type="predicted"/>
<dbReference type="AlphaFoldDB" id="A0AAW7XXZ4"/>
<dbReference type="Proteomes" id="UP001169823">
    <property type="component" value="Unassembled WGS sequence"/>
</dbReference>
<dbReference type="GO" id="GO:0006313">
    <property type="term" value="P:DNA transposition"/>
    <property type="evidence" value="ECO:0007669"/>
    <property type="project" value="InterPro"/>
</dbReference>
<accession>A0AAW7XXZ4</accession>
<dbReference type="EMBL" id="JAUOPJ010000023">
    <property type="protein sequence ID" value="MDO6458915.1"/>
    <property type="molecule type" value="Genomic_DNA"/>
</dbReference>
<protein>
    <submittedName>
        <fullName evidence="1">Transposase</fullName>
    </submittedName>
</protein>
<dbReference type="InterPro" id="IPR010921">
    <property type="entry name" value="Trp_repressor/repl_initiator"/>
</dbReference>
<dbReference type="RefSeq" id="WP_303484399.1">
    <property type="nucleotide sequence ID" value="NZ_JAUOPJ010000023.1"/>
</dbReference>
<dbReference type="GO" id="GO:0043565">
    <property type="term" value="F:sequence-specific DNA binding"/>
    <property type="evidence" value="ECO:0007669"/>
    <property type="project" value="InterPro"/>
</dbReference>
<name>A0AAW7XXZ4_9RHOB</name>
<gene>
    <name evidence="1" type="ORF">Q4494_17685</name>
</gene>
<dbReference type="GO" id="GO:0004803">
    <property type="term" value="F:transposase activity"/>
    <property type="evidence" value="ECO:0007669"/>
    <property type="project" value="InterPro"/>
</dbReference>
<sequence>MTKRRNFSDKFKAAVALEALRGDKTVQEIAAKRQLHPTQVSTWKRQAIDGMAGVFSDKTKKAENKDGEIKGLHAKIGQLAVENGTGACAALQATVPLALSQGLKR</sequence>
<organism evidence="1 2">
    <name type="scientific">Celeribacter halophilus</name>
    <dbReference type="NCBI Taxonomy" id="576117"/>
    <lineage>
        <taxon>Bacteria</taxon>
        <taxon>Pseudomonadati</taxon>
        <taxon>Pseudomonadota</taxon>
        <taxon>Alphaproteobacteria</taxon>
        <taxon>Rhodobacterales</taxon>
        <taxon>Roseobacteraceae</taxon>
        <taxon>Celeribacter</taxon>
    </lineage>
</organism>
<evidence type="ECO:0000313" key="1">
    <source>
        <dbReference type="EMBL" id="MDO6458915.1"/>
    </source>
</evidence>
<dbReference type="InterPro" id="IPR002514">
    <property type="entry name" value="Transposase_8"/>
</dbReference>